<name>A0A5M6D1K9_9BACT</name>
<dbReference type="EMBL" id="VWOX01000010">
    <property type="protein sequence ID" value="KAA5541364.1"/>
    <property type="molecule type" value="Genomic_DNA"/>
</dbReference>
<evidence type="ECO:0008006" key="3">
    <source>
        <dbReference type="Google" id="ProtNLM"/>
    </source>
</evidence>
<proteinExistence type="predicted"/>
<dbReference type="Proteomes" id="UP000324479">
    <property type="component" value="Unassembled WGS sequence"/>
</dbReference>
<evidence type="ECO:0000313" key="2">
    <source>
        <dbReference type="Proteomes" id="UP000324479"/>
    </source>
</evidence>
<evidence type="ECO:0000313" key="1">
    <source>
        <dbReference type="EMBL" id="KAA5541364.1"/>
    </source>
</evidence>
<comment type="caution">
    <text evidence="1">The sequence shown here is derived from an EMBL/GenBank/DDBJ whole genome shotgun (WGS) entry which is preliminary data.</text>
</comment>
<dbReference type="RefSeq" id="WP_150077749.1">
    <property type="nucleotide sequence ID" value="NZ_VWOX01000010.1"/>
</dbReference>
<keyword evidence="2" id="KW-1185">Reference proteome</keyword>
<organism evidence="1 2">
    <name type="scientific">Roseiconus nitratireducens</name>
    <dbReference type="NCBI Taxonomy" id="2605748"/>
    <lineage>
        <taxon>Bacteria</taxon>
        <taxon>Pseudomonadati</taxon>
        <taxon>Planctomycetota</taxon>
        <taxon>Planctomycetia</taxon>
        <taxon>Pirellulales</taxon>
        <taxon>Pirellulaceae</taxon>
        <taxon>Roseiconus</taxon>
    </lineage>
</organism>
<protein>
    <recommendedName>
        <fullName evidence="3">BON domain-containing protein</fullName>
    </recommendedName>
</protein>
<accession>A0A5M6D1K9</accession>
<sequence>MVTTQILESRESRTIRRIDSVLEAHHELSPYRPSLQISIEGARIVLRGHLPTTSLRQALVPAIRQAGVLGEICNCVEVA</sequence>
<gene>
    <name evidence="1" type="ORF">FYK55_17485</name>
</gene>
<reference evidence="1 2" key="1">
    <citation type="submission" date="2019-08" db="EMBL/GenBank/DDBJ databases">
        <authorList>
            <person name="Dhanesh K."/>
            <person name="Kumar G."/>
            <person name="Sasikala C."/>
            <person name="Venkata Ramana C."/>
        </authorList>
    </citation>
    <scope>NUCLEOTIDE SEQUENCE [LARGE SCALE GENOMIC DNA]</scope>
    <source>
        <strain evidence="1 2">JC645</strain>
    </source>
</reference>
<dbReference type="AlphaFoldDB" id="A0A5M6D1K9"/>